<dbReference type="PANTHER" id="PTHR31083:SF25">
    <property type="entry name" value="PROTEIN UPSTREAM OF FLC-LIKE"/>
    <property type="match status" value="1"/>
</dbReference>
<dbReference type="Pfam" id="PF06136">
    <property type="entry name" value="SOK"/>
    <property type="match status" value="1"/>
</dbReference>
<feature type="compositionally biased region" description="Basic and acidic residues" evidence="9">
    <location>
        <begin position="148"/>
        <end position="163"/>
    </location>
</feature>
<reference evidence="12" key="2">
    <citation type="submission" date="2025-08" db="UniProtKB">
        <authorList>
            <consortium name="RefSeq"/>
        </authorList>
    </citation>
    <scope>IDENTIFICATION</scope>
    <source>
        <tissue evidence="12">Leaves</tissue>
    </source>
</reference>
<protein>
    <submittedName>
        <fullName evidence="12">Protein SOSEKI 5-like</fullName>
    </submittedName>
</protein>
<keyword evidence="6" id="KW-0131">Cell cycle</keyword>
<dbReference type="Proteomes" id="UP001652660">
    <property type="component" value="Chromosome 2e"/>
</dbReference>
<evidence type="ECO:0000256" key="9">
    <source>
        <dbReference type="SAM" id="MobiDB-lite"/>
    </source>
</evidence>
<feature type="region of interest" description="Disordered" evidence="9">
    <location>
        <begin position="1"/>
        <end position="28"/>
    </location>
</feature>
<feature type="domain" description="SOSEKI DIX-like" evidence="10">
    <location>
        <begin position="46"/>
        <end position="134"/>
    </location>
</feature>
<dbReference type="AlphaFoldDB" id="A0A6P6VZY9"/>
<proteinExistence type="inferred from homology"/>
<dbReference type="InterPro" id="IPR048351">
    <property type="entry name" value="SOK_DIX"/>
</dbReference>
<dbReference type="PIRSF" id="PIRSF031043">
    <property type="entry name" value="UCP031043"/>
    <property type="match status" value="1"/>
</dbReference>
<dbReference type="PANTHER" id="PTHR31083">
    <property type="entry name" value="UPSTREAM OF FLC PROTEIN (DUF966)"/>
    <property type="match status" value="1"/>
</dbReference>
<keyword evidence="5" id="KW-0472">Membrane</keyword>
<comment type="subcellular location">
    <subcellularLocation>
        <location evidence="1">Cell membrane</location>
        <topology evidence="1">Peripheral membrane protein</topology>
        <orientation evidence="1">Cytoplasmic side</orientation>
    </subcellularLocation>
</comment>
<gene>
    <name evidence="12" type="primary">LOC113728482</name>
</gene>
<dbReference type="GO" id="GO:2000067">
    <property type="term" value="P:regulation of root morphogenesis"/>
    <property type="evidence" value="ECO:0007669"/>
    <property type="project" value="UniProtKB-ARBA"/>
</dbReference>
<comment type="similarity">
    <text evidence="7">Belongs to the SOSEKI family.</text>
</comment>
<organism evidence="11 12">
    <name type="scientific">Coffea arabica</name>
    <name type="common">Arabian coffee</name>
    <dbReference type="NCBI Taxonomy" id="13443"/>
    <lineage>
        <taxon>Eukaryota</taxon>
        <taxon>Viridiplantae</taxon>
        <taxon>Streptophyta</taxon>
        <taxon>Embryophyta</taxon>
        <taxon>Tracheophyta</taxon>
        <taxon>Spermatophyta</taxon>
        <taxon>Magnoliopsida</taxon>
        <taxon>eudicotyledons</taxon>
        <taxon>Gunneridae</taxon>
        <taxon>Pentapetalae</taxon>
        <taxon>asterids</taxon>
        <taxon>lamiids</taxon>
        <taxon>Gentianales</taxon>
        <taxon>Rubiaceae</taxon>
        <taxon>Ixoroideae</taxon>
        <taxon>Gardenieae complex</taxon>
        <taxon>Bertiereae - Coffeeae clade</taxon>
        <taxon>Coffeeae</taxon>
        <taxon>Coffea</taxon>
    </lineage>
</organism>
<comment type="subunit">
    <text evidence="8">Homodimer. Forms long polymer filaments with other SOKs proteins polymers (e.g. SOK1, SOK2, SOK3 and SOK4) crucial for polar localization and biological activity. Binds to ANGUSTIFOLIA (AN).</text>
</comment>
<dbReference type="GO" id="GO:0090708">
    <property type="term" value="P:specification of plant organ axis polarity"/>
    <property type="evidence" value="ECO:0007669"/>
    <property type="project" value="UniProtKB-ARBA"/>
</dbReference>
<name>A0A6P6VZY9_COFAR</name>
<keyword evidence="2" id="KW-0217">Developmental protein</keyword>
<evidence type="ECO:0000256" key="6">
    <source>
        <dbReference type="ARBA" id="ARBA00023306"/>
    </source>
</evidence>
<dbReference type="GO" id="GO:0051258">
    <property type="term" value="P:protein polymerization"/>
    <property type="evidence" value="ECO:0007669"/>
    <property type="project" value="UniProtKB-ARBA"/>
</dbReference>
<keyword evidence="3" id="KW-1003">Cell membrane</keyword>
<dbReference type="GO" id="GO:0005886">
    <property type="term" value="C:plasma membrane"/>
    <property type="evidence" value="ECO:0007669"/>
    <property type="project" value="UniProtKB-SubCell"/>
</dbReference>
<reference evidence="11" key="1">
    <citation type="journal article" date="2025" name="Foods">
        <title>Unveiling the Microbial Signatures of Arabica Coffee Cherries: Insights into Ripeness Specific Diversity, Functional Traits, and Implications for Quality and Safety.</title>
        <authorList>
            <consortium name="RefSeq"/>
            <person name="Tenea G.N."/>
            <person name="Cifuentes V."/>
            <person name="Reyes P."/>
            <person name="Cevallos-Vallejos M."/>
        </authorList>
    </citation>
    <scope>NUCLEOTIDE SEQUENCE [LARGE SCALE GENOMIC DNA]</scope>
</reference>
<dbReference type="GeneID" id="113728482"/>
<dbReference type="GO" id="GO:0051302">
    <property type="term" value="P:regulation of cell division"/>
    <property type="evidence" value="ECO:0007669"/>
    <property type="project" value="UniProtKB-ARBA"/>
</dbReference>
<evidence type="ECO:0000256" key="8">
    <source>
        <dbReference type="ARBA" id="ARBA00046534"/>
    </source>
</evidence>
<feature type="compositionally biased region" description="Basic and acidic residues" evidence="9">
    <location>
        <begin position="17"/>
        <end position="28"/>
    </location>
</feature>
<evidence type="ECO:0000313" key="12">
    <source>
        <dbReference type="RefSeq" id="XP_027108684.1"/>
    </source>
</evidence>
<evidence type="ECO:0000256" key="1">
    <source>
        <dbReference type="ARBA" id="ARBA00004413"/>
    </source>
</evidence>
<evidence type="ECO:0000313" key="11">
    <source>
        <dbReference type="Proteomes" id="UP001652660"/>
    </source>
</evidence>
<dbReference type="InterPro" id="IPR010369">
    <property type="entry name" value="SOK"/>
</dbReference>
<sequence length="321" mass="36455">MAVANSRPSTELLMPKKWNERSDRSPERTKICSEQPKFNSILDGKVPVIYYLARNGHLEHPHFIQVPPSSSHGLYLRDVINKLNFLRGNGMAHMYSWSSKRNYKNGYVWQDLTEDDLIQPTNDRDYILKGSELLHSSPIVRSLQPTKNDAHDSSSYSRRKENRSWGSFDNSTASSFKNNEYRVYKCESSRELGGKLADMATQTEDKRRLSRSLREEYFNKSVELCREELSPPSMPSSEGLDGVSGSRAVERCPGVDDRRTAENGCTSGRIKPSRVLNLMHLITCGSSIAVKDRGSMKKKERRGYLMGVKFGSTVLRHVGNL</sequence>
<evidence type="ECO:0000256" key="3">
    <source>
        <dbReference type="ARBA" id="ARBA00022475"/>
    </source>
</evidence>
<accession>A0A6P6VZY9</accession>
<evidence type="ECO:0000256" key="7">
    <source>
        <dbReference type="ARBA" id="ARBA00024211"/>
    </source>
</evidence>
<feature type="region of interest" description="Disordered" evidence="9">
    <location>
        <begin position="228"/>
        <end position="249"/>
    </location>
</feature>
<dbReference type="InterPro" id="IPR021182">
    <property type="entry name" value="SOK_magnoliopsida"/>
</dbReference>
<evidence type="ECO:0000256" key="2">
    <source>
        <dbReference type="ARBA" id="ARBA00022473"/>
    </source>
</evidence>
<dbReference type="RefSeq" id="XP_027108684.1">
    <property type="nucleotide sequence ID" value="XM_027252883.2"/>
</dbReference>
<evidence type="ECO:0000259" key="10">
    <source>
        <dbReference type="Pfam" id="PF06136"/>
    </source>
</evidence>
<keyword evidence="11" id="KW-1185">Reference proteome</keyword>
<dbReference type="GO" id="GO:0051301">
    <property type="term" value="P:cell division"/>
    <property type="evidence" value="ECO:0007669"/>
    <property type="project" value="UniProtKB-KW"/>
</dbReference>
<feature type="region of interest" description="Disordered" evidence="9">
    <location>
        <begin position="139"/>
        <end position="169"/>
    </location>
</feature>
<evidence type="ECO:0000256" key="5">
    <source>
        <dbReference type="ARBA" id="ARBA00023136"/>
    </source>
</evidence>
<evidence type="ECO:0000256" key="4">
    <source>
        <dbReference type="ARBA" id="ARBA00022618"/>
    </source>
</evidence>
<keyword evidence="4" id="KW-0132">Cell division</keyword>